<dbReference type="Pfam" id="PF08241">
    <property type="entry name" value="Methyltransf_11"/>
    <property type="match status" value="1"/>
</dbReference>
<comment type="caution">
    <text evidence="2">The sequence shown here is derived from an EMBL/GenBank/DDBJ whole genome shotgun (WGS) entry which is preliminary data.</text>
</comment>
<evidence type="ECO:0000313" key="2">
    <source>
        <dbReference type="EMBL" id="PWF24084.1"/>
    </source>
</evidence>
<dbReference type="InterPro" id="IPR029063">
    <property type="entry name" value="SAM-dependent_MTases_sf"/>
</dbReference>
<dbReference type="InterPro" id="IPR013216">
    <property type="entry name" value="Methyltransf_11"/>
</dbReference>
<evidence type="ECO:0000259" key="1">
    <source>
        <dbReference type="Pfam" id="PF08241"/>
    </source>
</evidence>
<dbReference type="Proteomes" id="UP000245212">
    <property type="component" value="Unassembled WGS sequence"/>
</dbReference>
<dbReference type="Gene3D" id="3.40.50.150">
    <property type="entry name" value="Vaccinia Virus protein VP39"/>
    <property type="match status" value="1"/>
</dbReference>
<organism evidence="2 3">
    <name type="scientific">Corticimicrobacter populi</name>
    <dbReference type="NCBI Taxonomy" id="2175229"/>
    <lineage>
        <taxon>Bacteria</taxon>
        <taxon>Pseudomonadati</taxon>
        <taxon>Pseudomonadota</taxon>
        <taxon>Betaproteobacteria</taxon>
        <taxon>Burkholderiales</taxon>
        <taxon>Alcaligenaceae</taxon>
        <taxon>Corticimicrobacter</taxon>
    </lineage>
</organism>
<reference evidence="3" key="1">
    <citation type="submission" date="2018-05" db="EMBL/GenBank/DDBJ databases">
        <authorList>
            <person name="Li Y."/>
        </authorList>
    </citation>
    <scope>NUCLEOTIDE SEQUENCE [LARGE SCALE GENOMIC DNA]</scope>
    <source>
        <strain evidence="3">3d-2-2</strain>
    </source>
</reference>
<dbReference type="GO" id="GO:0032259">
    <property type="term" value="P:methylation"/>
    <property type="evidence" value="ECO:0007669"/>
    <property type="project" value="UniProtKB-KW"/>
</dbReference>
<evidence type="ECO:0000313" key="3">
    <source>
        <dbReference type="Proteomes" id="UP000245212"/>
    </source>
</evidence>
<keyword evidence="3" id="KW-1185">Reference proteome</keyword>
<dbReference type="RefSeq" id="WP_109061362.1">
    <property type="nucleotide sequence ID" value="NZ_QETA01000002.1"/>
</dbReference>
<dbReference type="SUPFAM" id="SSF53335">
    <property type="entry name" value="S-adenosyl-L-methionine-dependent methyltransferases"/>
    <property type="match status" value="1"/>
</dbReference>
<dbReference type="EMBL" id="QETA01000002">
    <property type="protein sequence ID" value="PWF24084.1"/>
    <property type="molecule type" value="Genomic_DNA"/>
</dbReference>
<gene>
    <name evidence="2" type="ORF">DD235_07175</name>
</gene>
<dbReference type="AlphaFoldDB" id="A0A2V1JYW4"/>
<accession>A0A2V1JYW4</accession>
<keyword evidence="2" id="KW-0808">Transferase</keyword>
<protein>
    <submittedName>
        <fullName evidence="2">SAM-dependent methyltransferase</fullName>
    </submittedName>
</protein>
<name>A0A2V1JYW4_9BURK</name>
<proteinExistence type="predicted"/>
<dbReference type="GO" id="GO:0008757">
    <property type="term" value="F:S-adenosylmethionine-dependent methyltransferase activity"/>
    <property type="evidence" value="ECO:0007669"/>
    <property type="project" value="InterPro"/>
</dbReference>
<keyword evidence="2" id="KW-0489">Methyltransferase</keyword>
<feature type="domain" description="Methyltransferase type 11" evidence="1">
    <location>
        <begin position="82"/>
        <end position="131"/>
    </location>
</feature>
<sequence>MTAGSEPPIVNLTAWFDTPPGRYALEWEQRQIDEIVADVFGFQAAQIGLPGFDTLQNNRISGKTVVVADWDGLSGASSDTGLLVARPEALPFDSQSLDLLVLPHTLEWAEDPHAVLREAERVLMPEGRIVVTGFNPWSLWGMASWLPFGTYLPQQSTRLVSLLRLRDWFKLLSFEAGKGRLGCFAPGCRSERWLQRWRFLDAAGERWWAPGGGVYAVSAVKRVGGMTLVTPAWKRKRRRRMVRRAVPVVSSTRGAQ</sequence>